<dbReference type="SUPFAM" id="SSF117281">
    <property type="entry name" value="Kelch motif"/>
    <property type="match status" value="1"/>
</dbReference>
<protein>
    <submittedName>
        <fullName evidence="1">Uncharacterized protein</fullName>
    </submittedName>
</protein>
<name>A0A8S3C162_9BILA</name>
<accession>A0A8S3C162</accession>
<evidence type="ECO:0000313" key="1">
    <source>
        <dbReference type="EMBL" id="CAF4864041.1"/>
    </source>
</evidence>
<dbReference type="Gene3D" id="2.130.10.80">
    <property type="entry name" value="Galactose oxidase/kelch, beta-propeller"/>
    <property type="match status" value="1"/>
</dbReference>
<organism evidence="1 2">
    <name type="scientific">Rotaria magnacalcarata</name>
    <dbReference type="NCBI Taxonomy" id="392030"/>
    <lineage>
        <taxon>Eukaryota</taxon>
        <taxon>Metazoa</taxon>
        <taxon>Spiralia</taxon>
        <taxon>Gnathifera</taxon>
        <taxon>Rotifera</taxon>
        <taxon>Eurotatoria</taxon>
        <taxon>Bdelloidea</taxon>
        <taxon>Philodinida</taxon>
        <taxon>Philodinidae</taxon>
        <taxon>Rotaria</taxon>
    </lineage>
</organism>
<sequence length="52" mass="5415">MTAELYDSSIGTWTMTGNMSVARKDHIASTLINGKILVAGGYGNDGPLADAE</sequence>
<dbReference type="Proteomes" id="UP000676336">
    <property type="component" value="Unassembled WGS sequence"/>
</dbReference>
<dbReference type="AlphaFoldDB" id="A0A8S3C162"/>
<feature type="non-terminal residue" evidence="1">
    <location>
        <position position="52"/>
    </location>
</feature>
<comment type="caution">
    <text evidence="1">The sequence shown here is derived from an EMBL/GenBank/DDBJ whole genome shotgun (WGS) entry which is preliminary data.</text>
</comment>
<gene>
    <name evidence="1" type="ORF">SMN809_LOCUS50003</name>
</gene>
<proteinExistence type="predicted"/>
<dbReference type="InterPro" id="IPR015915">
    <property type="entry name" value="Kelch-typ_b-propeller"/>
</dbReference>
<evidence type="ECO:0000313" key="2">
    <source>
        <dbReference type="Proteomes" id="UP000676336"/>
    </source>
</evidence>
<reference evidence="1" key="1">
    <citation type="submission" date="2021-02" db="EMBL/GenBank/DDBJ databases">
        <authorList>
            <person name="Nowell W R."/>
        </authorList>
    </citation>
    <scope>NUCLEOTIDE SEQUENCE</scope>
</reference>
<dbReference type="InterPro" id="IPR037293">
    <property type="entry name" value="Gal_Oxidase_central_sf"/>
</dbReference>
<dbReference type="EMBL" id="CAJOBI010164478">
    <property type="protein sequence ID" value="CAF4864041.1"/>
    <property type="molecule type" value="Genomic_DNA"/>
</dbReference>